<gene>
    <name evidence="1" type="ORF">F5144DRAFT_335417</name>
</gene>
<proteinExistence type="predicted"/>
<accession>A0ACB7NYI1</accession>
<sequence length="393" mass="45213">MASLTPYEEGESQTRAESKTYRRNTTLRIREHVPPKPFTGDYGPSPRPEVDWTPWKDVPQWKIDRVEFALANPPMETKPPAGPERTLTITRTLTRPSDGGANVVTCFLDGNRAVEYVAKIYDGVDYLLSAWDDGNDAGKGGNLDCMKWADRDYSVEAWAYKIMQPVIGNTGIVPTYHGSWTFALQTDQPGRQRWVRMILIEFIQGQCMLDLIRRAEKEPGRDKVDYSRLPSEEFRLRVLQNILEAKFTIWWDAAILHNDVEPRNTMIKPDGSIVIIDFNQATLYDFVRYNLKHPKRTNPNPLPLTPIEWHWPLPGRFDTWAKWVPEPWVENEELGGEWLILKYRDAPGFKPPTAKFLNHSIHSRWSKRLQQLLEGLGRKPSGDQPHDGPSARG</sequence>
<protein>
    <submittedName>
        <fullName evidence="1">Uncharacterized protein</fullName>
    </submittedName>
</protein>
<keyword evidence="2" id="KW-1185">Reference proteome</keyword>
<name>A0ACB7NYI1_9PEZI</name>
<reference evidence="1 2" key="1">
    <citation type="journal article" date="2021" name="Nat. Commun.">
        <title>Genetic determinants of endophytism in the Arabidopsis root mycobiome.</title>
        <authorList>
            <person name="Mesny F."/>
            <person name="Miyauchi S."/>
            <person name="Thiergart T."/>
            <person name="Pickel B."/>
            <person name="Atanasova L."/>
            <person name="Karlsson M."/>
            <person name="Huettel B."/>
            <person name="Barry K.W."/>
            <person name="Haridas S."/>
            <person name="Chen C."/>
            <person name="Bauer D."/>
            <person name="Andreopoulos W."/>
            <person name="Pangilinan J."/>
            <person name="LaButti K."/>
            <person name="Riley R."/>
            <person name="Lipzen A."/>
            <person name="Clum A."/>
            <person name="Drula E."/>
            <person name="Henrissat B."/>
            <person name="Kohler A."/>
            <person name="Grigoriev I.V."/>
            <person name="Martin F.M."/>
            <person name="Hacquard S."/>
        </authorList>
    </citation>
    <scope>NUCLEOTIDE SEQUENCE [LARGE SCALE GENOMIC DNA]</scope>
    <source>
        <strain evidence="1 2">MPI-SDFR-AT-0079</strain>
    </source>
</reference>
<dbReference type="Proteomes" id="UP000724584">
    <property type="component" value="Unassembled WGS sequence"/>
</dbReference>
<evidence type="ECO:0000313" key="2">
    <source>
        <dbReference type="Proteomes" id="UP000724584"/>
    </source>
</evidence>
<evidence type="ECO:0000313" key="1">
    <source>
        <dbReference type="EMBL" id="KAH6622642.1"/>
    </source>
</evidence>
<organism evidence="1 2">
    <name type="scientific">Chaetomium tenue</name>
    <dbReference type="NCBI Taxonomy" id="1854479"/>
    <lineage>
        <taxon>Eukaryota</taxon>
        <taxon>Fungi</taxon>
        <taxon>Dikarya</taxon>
        <taxon>Ascomycota</taxon>
        <taxon>Pezizomycotina</taxon>
        <taxon>Sordariomycetes</taxon>
        <taxon>Sordariomycetidae</taxon>
        <taxon>Sordariales</taxon>
        <taxon>Chaetomiaceae</taxon>
        <taxon>Chaetomium</taxon>
    </lineage>
</organism>
<comment type="caution">
    <text evidence="1">The sequence shown here is derived from an EMBL/GenBank/DDBJ whole genome shotgun (WGS) entry which is preliminary data.</text>
</comment>
<dbReference type="EMBL" id="JAGIZQ010000006">
    <property type="protein sequence ID" value="KAH6622642.1"/>
    <property type="molecule type" value="Genomic_DNA"/>
</dbReference>